<reference evidence="2 3" key="1">
    <citation type="submission" date="2024-04" db="EMBL/GenBank/DDBJ databases">
        <title>Genome sequencing and metabolic network reconstruction of aminoacids and betaine degradation by Anoxynatronum sibiricum.</title>
        <authorList>
            <person name="Detkova E.N."/>
            <person name="Boltjanskaja Y.V."/>
            <person name="Mardanov A.V."/>
            <person name="Kevbrin V."/>
        </authorList>
    </citation>
    <scope>NUCLEOTIDE SEQUENCE [LARGE SCALE GENOMIC DNA]</scope>
    <source>
        <strain evidence="2 3">Z-7981</strain>
    </source>
</reference>
<keyword evidence="3" id="KW-1185">Reference proteome</keyword>
<evidence type="ECO:0000313" key="3">
    <source>
        <dbReference type="Proteomes" id="UP001407405"/>
    </source>
</evidence>
<organism evidence="2 3">
    <name type="scientific">Anoxynatronum sibiricum</name>
    <dbReference type="NCBI Taxonomy" id="210623"/>
    <lineage>
        <taxon>Bacteria</taxon>
        <taxon>Bacillati</taxon>
        <taxon>Bacillota</taxon>
        <taxon>Clostridia</taxon>
        <taxon>Eubacteriales</taxon>
        <taxon>Clostridiaceae</taxon>
        <taxon>Anoxynatronum</taxon>
    </lineage>
</organism>
<gene>
    <name evidence="2" type="ORF">AAIG11_08955</name>
</gene>
<dbReference type="PANTHER" id="PTHR21666">
    <property type="entry name" value="PEPTIDASE-RELATED"/>
    <property type="match status" value="1"/>
</dbReference>
<accession>A0ABU9VUQ7</accession>
<sequence>MKRRGIIFLLLPAVIFIAVAGALIWDIIPMPLSLINGFSVVHADEHEHTYYALSASEALTFRSGLSRQSSPALTARELPVPMDSAVEFQLTLHLKIPWHREYRLLATDEGHLFISQGNDTYRQVDEPAFFHQHPAFSAMYPYSRPPRLHITGAAAPFESDLHLAEWAFERWDHTWVTVWPSTNSGIIDEFQADLPEPATFSISEATVPLILSLDPFPDHLMLRVTDPAGTLRYDGLLETPELPLFPYNGTHQYALEMAWTDENKPYQGAASTAFVLEMDLLPVFELPGPTALQGELLTFRARHLPPDATVELQQELASNVRLFPLEDGYVAYLPTHYGTSTGDHTLRYGLTGEPLQESKLTLLPREFHIQHLAIDAGVAAATRNEAAYAQSAKYFTPSRDESASERYYTEPFIIPVHGRLTTEFGETRYVNNAPTSYRHSGLDIAAPTGTPVAATNRGRVTLSMDLIMQGKTVVIDHGQGLFSVHFHLHELMVETGDLVEQGDIIGTVGTTGFSTGPHLHFTMSYYRHNLEPGHFLVGEPITYQNAPHHLSPD</sequence>
<evidence type="ECO:0000313" key="2">
    <source>
        <dbReference type="EMBL" id="MEN1760600.1"/>
    </source>
</evidence>
<feature type="domain" description="M23ase beta-sheet core" evidence="1">
    <location>
        <begin position="438"/>
        <end position="531"/>
    </location>
</feature>
<dbReference type="PANTHER" id="PTHR21666:SF270">
    <property type="entry name" value="MUREIN HYDROLASE ACTIVATOR ENVC"/>
    <property type="match status" value="1"/>
</dbReference>
<protein>
    <submittedName>
        <fullName evidence="2">M23 family metallopeptidase</fullName>
        <ecNumber evidence="2">3.4.-.-</ecNumber>
    </submittedName>
</protein>
<dbReference type="InterPro" id="IPR011055">
    <property type="entry name" value="Dup_hybrid_motif"/>
</dbReference>
<dbReference type="EC" id="3.4.-.-" evidence="2"/>
<dbReference type="GO" id="GO:0016787">
    <property type="term" value="F:hydrolase activity"/>
    <property type="evidence" value="ECO:0007669"/>
    <property type="project" value="UniProtKB-KW"/>
</dbReference>
<dbReference type="Gene3D" id="2.70.70.10">
    <property type="entry name" value="Glucose Permease (Domain IIA)"/>
    <property type="match status" value="1"/>
</dbReference>
<dbReference type="SUPFAM" id="SSF51261">
    <property type="entry name" value="Duplicated hybrid motif"/>
    <property type="match status" value="1"/>
</dbReference>
<name>A0ABU9VUQ7_9CLOT</name>
<proteinExistence type="predicted"/>
<dbReference type="Pfam" id="PF01551">
    <property type="entry name" value="Peptidase_M23"/>
    <property type="match status" value="1"/>
</dbReference>
<dbReference type="RefSeq" id="WP_343185926.1">
    <property type="nucleotide sequence ID" value="NZ_JBCITM010000008.1"/>
</dbReference>
<dbReference type="Proteomes" id="UP001407405">
    <property type="component" value="Unassembled WGS sequence"/>
</dbReference>
<dbReference type="CDD" id="cd12797">
    <property type="entry name" value="M23_peptidase"/>
    <property type="match status" value="1"/>
</dbReference>
<comment type="caution">
    <text evidence="2">The sequence shown here is derived from an EMBL/GenBank/DDBJ whole genome shotgun (WGS) entry which is preliminary data.</text>
</comment>
<dbReference type="InterPro" id="IPR050570">
    <property type="entry name" value="Cell_wall_metabolism_enzyme"/>
</dbReference>
<evidence type="ECO:0000259" key="1">
    <source>
        <dbReference type="Pfam" id="PF01551"/>
    </source>
</evidence>
<dbReference type="InterPro" id="IPR016047">
    <property type="entry name" value="M23ase_b-sheet_dom"/>
</dbReference>
<dbReference type="EMBL" id="JBCITM010000008">
    <property type="protein sequence ID" value="MEN1760600.1"/>
    <property type="molecule type" value="Genomic_DNA"/>
</dbReference>
<keyword evidence="2" id="KW-0378">Hydrolase</keyword>